<comment type="similarity">
    <text evidence="2">Belongs to the prokaryotic molybdopterin-containing oxidoreductase family.</text>
</comment>
<keyword evidence="4" id="KW-0479">Metal-binding</keyword>
<dbReference type="PROSITE" id="PS00490">
    <property type="entry name" value="MOLYBDOPTERIN_PROK_2"/>
    <property type="match status" value="1"/>
</dbReference>
<keyword evidence="6" id="KW-0408">Iron</keyword>
<keyword evidence="10" id="KW-1185">Reference proteome</keyword>
<dbReference type="AlphaFoldDB" id="A0A6L6PVV6"/>
<comment type="cofactor">
    <cofactor evidence="1">
        <name>Mo-bis(molybdopterin guanine dinucleotide)</name>
        <dbReference type="ChEBI" id="CHEBI:60539"/>
    </cofactor>
</comment>
<keyword evidence="7" id="KW-0411">Iron-sulfur</keyword>
<dbReference type="SUPFAM" id="SSF53706">
    <property type="entry name" value="Formate dehydrogenase/DMSO reductase, domains 1-3"/>
    <property type="match status" value="1"/>
</dbReference>
<comment type="caution">
    <text evidence="9">The sequence shown here is derived from an EMBL/GenBank/DDBJ whole genome shotgun (WGS) entry which is preliminary data.</text>
</comment>
<dbReference type="GO" id="GO:0051536">
    <property type="term" value="F:iron-sulfur cluster binding"/>
    <property type="evidence" value="ECO:0007669"/>
    <property type="project" value="UniProtKB-KW"/>
</dbReference>
<evidence type="ECO:0000313" key="9">
    <source>
        <dbReference type="EMBL" id="MTW01379.1"/>
    </source>
</evidence>
<accession>A0A6L6PVV6</accession>
<dbReference type="InterPro" id="IPR006656">
    <property type="entry name" value="Mopterin_OxRdtase"/>
</dbReference>
<keyword evidence="5" id="KW-0560">Oxidoreductase</keyword>
<evidence type="ECO:0000313" key="10">
    <source>
        <dbReference type="Proteomes" id="UP000484015"/>
    </source>
</evidence>
<dbReference type="CDD" id="cd02786">
    <property type="entry name" value="MopB_CT_3"/>
    <property type="match status" value="1"/>
</dbReference>
<dbReference type="RefSeq" id="WP_155437706.1">
    <property type="nucleotide sequence ID" value="NZ_WNLA01000001.1"/>
</dbReference>
<dbReference type="Gene3D" id="3.40.228.10">
    <property type="entry name" value="Dimethylsulfoxide Reductase, domain 2"/>
    <property type="match status" value="1"/>
</dbReference>
<dbReference type="PANTHER" id="PTHR43742:SF6">
    <property type="entry name" value="OXIDOREDUCTASE YYAE-RELATED"/>
    <property type="match status" value="1"/>
</dbReference>
<dbReference type="Pfam" id="PF04879">
    <property type="entry name" value="Molybdop_Fe4S4"/>
    <property type="match status" value="1"/>
</dbReference>
<dbReference type="InterPro" id="IPR009010">
    <property type="entry name" value="Asp_de-COase-like_dom_sf"/>
</dbReference>
<dbReference type="GO" id="GO:0043546">
    <property type="term" value="F:molybdopterin cofactor binding"/>
    <property type="evidence" value="ECO:0007669"/>
    <property type="project" value="InterPro"/>
</dbReference>
<dbReference type="CDD" id="cd02766">
    <property type="entry name" value="MopB_3"/>
    <property type="match status" value="1"/>
</dbReference>
<dbReference type="EMBL" id="WNLA01000001">
    <property type="protein sequence ID" value="MTW01379.1"/>
    <property type="molecule type" value="Genomic_DNA"/>
</dbReference>
<organism evidence="9 10">
    <name type="scientific">Pseudoduganella ginsengisoli</name>
    <dbReference type="NCBI Taxonomy" id="1462440"/>
    <lineage>
        <taxon>Bacteria</taxon>
        <taxon>Pseudomonadati</taxon>
        <taxon>Pseudomonadota</taxon>
        <taxon>Betaproteobacteria</taxon>
        <taxon>Burkholderiales</taxon>
        <taxon>Oxalobacteraceae</taxon>
        <taxon>Telluria group</taxon>
        <taxon>Pseudoduganella</taxon>
    </lineage>
</organism>
<dbReference type="PROSITE" id="PS00932">
    <property type="entry name" value="MOLYBDOPTERIN_PROK_3"/>
    <property type="match status" value="1"/>
</dbReference>
<dbReference type="InterPro" id="IPR006963">
    <property type="entry name" value="Mopterin_OxRdtase_4Fe-4S_dom"/>
</dbReference>
<dbReference type="Pfam" id="PF00384">
    <property type="entry name" value="Molybdopterin"/>
    <property type="match status" value="1"/>
</dbReference>
<dbReference type="PROSITE" id="PS51669">
    <property type="entry name" value="4FE4S_MOW_BIS_MGD"/>
    <property type="match status" value="1"/>
</dbReference>
<evidence type="ECO:0000256" key="2">
    <source>
        <dbReference type="ARBA" id="ARBA00010312"/>
    </source>
</evidence>
<dbReference type="InterPro" id="IPR006655">
    <property type="entry name" value="Mopterin_OxRdtase_prok_CS"/>
</dbReference>
<feature type="domain" description="4Fe-4S Mo/W bis-MGD-type" evidence="8">
    <location>
        <begin position="3"/>
        <end position="60"/>
    </location>
</feature>
<evidence type="ECO:0000256" key="1">
    <source>
        <dbReference type="ARBA" id="ARBA00001942"/>
    </source>
</evidence>
<dbReference type="InterPro" id="IPR037920">
    <property type="entry name" value="YoaE_C"/>
</dbReference>
<dbReference type="Gene3D" id="3.30.2070.10">
    <property type="entry name" value="Formate dehydrogenase/DMSO reductase"/>
    <property type="match status" value="1"/>
</dbReference>
<sequence length="693" mass="75322">MTTTHVRAACPHDCPDTCALIVTVENGVATEVKGDPDHPPTAGVLCTKVARYAERTYHPDRLLHPLRRVGKKGEGKFERISWDEALDTIAAKLKPIAARDPQAILPYSYAGTMGLVQGESMAQRFFHQLGASLLDRTICATAGATGYRYTVGASIGTDLEQFQDAKLIIIWGGNPIASNLHFWTRAQAAKRNGAKLIAIDPYRSLTAEKCHQHIAPLPGTDAALALGLMHVLVAEDLLDHEYIADYTLGYEELKQRVAEWTPVRVAQTCGITEDEVVQLARLYGGMAKAGEPVAIRVNYGVQRVKGGGMSVRNIACLPALVGAWRHPAGGVQLSSSGSFPTNKPKLQRPDLLAGRTPRTINMSTIGDDLLKPSSPEFGPQIEAVIVYNSNPVAVAPESPKVAQGFAREDLFTVVLEHFQTDTADYADIVLPATTQLEHVDTHTSYGHLYMMANNAAIAPMGEAKPNTEIFRLLAARMGMDDACFKESDDELAAQAFNAQDARAIHFDWESLKRNGWQKLNMPAAPFALGGFPTPSGKCEFYSAAMQADGLDPLPTYIAPYESVASNPELAKRYPLAMISPPARNFLNSTFVNVSSLRATEGEPHLDIHPTDAAARGIGHGDMVRIYNDRGSFSCKARVTDKARAGLVVGLSIWWKKLAGDGKNANEVTSQRLTDMGRAPTFYDTLVQVERYTA</sequence>
<keyword evidence="3" id="KW-0500">Molybdenum</keyword>
<dbReference type="Gene3D" id="3.40.50.740">
    <property type="match status" value="1"/>
</dbReference>
<reference evidence="9 10" key="1">
    <citation type="submission" date="2019-11" db="EMBL/GenBank/DDBJ databases">
        <title>Type strains purchased from KCTC, JCM and DSMZ.</title>
        <authorList>
            <person name="Lu H."/>
        </authorList>
    </citation>
    <scope>NUCLEOTIDE SEQUENCE [LARGE SCALE GENOMIC DNA]</scope>
    <source>
        <strain evidence="9 10">KCTC 42409</strain>
    </source>
</reference>
<dbReference type="InterPro" id="IPR050612">
    <property type="entry name" value="Prok_Mopterin_Oxidored"/>
</dbReference>
<dbReference type="InterPro" id="IPR006657">
    <property type="entry name" value="MoPterin_dinucl-bd_dom"/>
</dbReference>
<dbReference type="SMART" id="SM00926">
    <property type="entry name" value="Molybdop_Fe4S4"/>
    <property type="match status" value="1"/>
</dbReference>
<dbReference type="Gene3D" id="2.40.40.20">
    <property type="match status" value="1"/>
</dbReference>
<dbReference type="GO" id="GO:0046872">
    <property type="term" value="F:metal ion binding"/>
    <property type="evidence" value="ECO:0007669"/>
    <property type="project" value="UniProtKB-KW"/>
</dbReference>
<protein>
    <submittedName>
        <fullName evidence="9">Molybdopterin-dependent oxidoreductase</fullName>
    </submittedName>
</protein>
<evidence type="ECO:0000256" key="4">
    <source>
        <dbReference type="ARBA" id="ARBA00022723"/>
    </source>
</evidence>
<dbReference type="SUPFAM" id="SSF50692">
    <property type="entry name" value="ADC-like"/>
    <property type="match status" value="1"/>
</dbReference>
<proteinExistence type="inferred from homology"/>
<evidence type="ECO:0000256" key="5">
    <source>
        <dbReference type="ARBA" id="ARBA00023002"/>
    </source>
</evidence>
<evidence type="ECO:0000256" key="7">
    <source>
        <dbReference type="ARBA" id="ARBA00023014"/>
    </source>
</evidence>
<evidence type="ECO:0000256" key="3">
    <source>
        <dbReference type="ARBA" id="ARBA00022505"/>
    </source>
</evidence>
<dbReference type="Proteomes" id="UP000484015">
    <property type="component" value="Unassembled WGS sequence"/>
</dbReference>
<evidence type="ECO:0000259" key="8">
    <source>
        <dbReference type="PROSITE" id="PS51669"/>
    </source>
</evidence>
<dbReference type="GO" id="GO:0016491">
    <property type="term" value="F:oxidoreductase activity"/>
    <property type="evidence" value="ECO:0007669"/>
    <property type="project" value="UniProtKB-KW"/>
</dbReference>
<dbReference type="Pfam" id="PF01568">
    <property type="entry name" value="Molydop_binding"/>
    <property type="match status" value="1"/>
</dbReference>
<name>A0A6L6PVV6_9BURK</name>
<dbReference type="PANTHER" id="PTHR43742">
    <property type="entry name" value="TRIMETHYLAMINE-N-OXIDE REDUCTASE"/>
    <property type="match status" value="1"/>
</dbReference>
<evidence type="ECO:0000256" key="6">
    <source>
        <dbReference type="ARBA" id="ARBA00023004"/>
    </source>
</evidence>
<gene>
    <name evidence="9" type="ORF">GM668_04670</name>
</gene>
<dbReference type="OrthoDB" id="9815647at2"/>
<dbReference type="Gene3D" id="2.20.25.90">
    <property type="entry name" value="ADC-like domains"/>
    <property type="match status" value="1"/>
</dbReference>